<dbReference type="EMBL" id="GGEC01048414">
    <property type="protein sequence ID" value="MBX28898.1"/>
    <property type="molecule type" value="Transcribed_RNA"/>
</dbReference>
<protein>
    <submittedName>
        <fullName evidence="1">Uncharacterized protein LOC105647182 isoform X1</fullName>
    </submittedName>
</protein>
<reference evidence="1" key="1">
    <citation type="submission" date="2018-02" db="EMBL/GenBank/DDBJ databases">
        <title>Rhizophora mucronata_Transcriptome.</title>
        <authorList>
            <person name="Meera S.P."/>
            <person name="Sreeshan A."/>
            <person name="Augustine A."/>
        </authorList>
    </citation>
    <scope>NUCLEOTIDE SEQUENCE</scope>
    <source>
        <tissue evidence="1">Leaf</tissue>
    </source>
</reference>
<sequence length="52" mass="6349">MGSKFLFFHEAFWIHPPEFQMLSEFWMLLQTGLNSQQWSINEQIQENCHKAY</sequence>
<dbReference type="AlphaFoldDB" id="A0A2P2MFF6"/>
<name>A0A2P2MFF6_RHIMU</name>
<dbReference type="EMBL" id="GGEC01048413">
    <property type="protein sequence ID" value="MBX28897.1"/>
    <property type="molecule type" value="Transcribed_RNA"/>
</dbReference>
<evidence type="ECO:0000313" key="1">
    <source>
        <dbReference type="EMBL" id="MBX28903.1"/>
    </source>
</evidence>
<organism evidence="1">
    <name type="scientific">Rhizophora mucronata</name>
    <name type="common">Asiatic mangrove</name>
    <dbReference type="NCBI Taxonomy" id="61149"/>
    <lineage>
        <taxon>Eukaryota</taxon>
        <taxon>Viridiplantae</taxon>
        <taxon>Streptophyta</taxon>
        <taxon>Embryophyta</taxon>
        <taxon>Tracheophyta</taxon>
        <taxon>Spermatophyta</taxon>
        <taxon>Magnoliopsida</taxon>
        <taxon>eudicotyledons</taxon>
        <taxon>Gunneridae</taxon>
        <taxon>Pentapetalae</taxon>
        <taxon>rosids</taxon>
        <taxon>fabids</taxon>
        <taxon>Malpighiales</taxon>
        <taxon>Rhizophoraceae</taxon>
        <taxon>Rhizophora</taxon>
    </lineage>
</organism>
<accession>A0A2P2MFF6</accession>
<dbReference type="EMBL" id="GGEC01048410">
    <property type="protein sequence ID" value="MBX28894.1"/>
    <property type="molecule type" value="Transcribed_RNA"/>
</dbReference>
<proteinExistence type="predicted"/>
<dbReference type="EMBL" id="GGEC01048419">
    <property type="protein sequence ID" value="MBX28903.1"/>
    <property type="molecule type" value="Transcribed_RNA"/>
</dbReference>